<reference evidence="7" key="3">
    <citation type="submission" date="2023-12" db="EMBL/GenBank/DDBJ databases">
        <authorList>
            <person name="Sun Q."/>
            <person name="Inoue M."/>
        </authorList>
    </citation>
    <scope>NUCLEOTIDE SEQUENCE</scope>
    <source>
        <strain evidence="7">JCM 12289</strain>
    </source>
</reference>
<dbReference type="InterPro" id="IPR002781">
    <property type="entry name" value="TM_pro_TauE-like"/>
</dbReference>
<reference evidence="8" key="2">
    <citation type="submission" date="2022-04" db="EMBL/GenBank/DDBJ databases">
        <title>Sequencing and genomic assembly of Halococcus dombrowskii.</title>
        <authorList>
            <person name="Lim S.W."/>
            <person name="MacLea K.S."/>
        </authorList>
    </citation>
    <scope>NUCLEOTIDE SEQUENCE</scope>
    <source>
        <strain evidence="8">H4</strain>
        <plasmid evidence="8">unnamed1</plasmid>
        <plasmid evidence="9">unnamed2</plasmid>
    </source>
</reference>
<evidence type="ECO:0000313" key="10">
    <source>
        <dbReference type="Proteomes" id="UP000830542"/>
    </source>
</evidence>
<accession>A0AAV3SLJ2</accession>
<evidence type="ECO:0000256" key="5">
    <source>
        <dbReference type="RuleBase" id="RU363041"/>
    </source>
</evidence>
<feature type="transmembrane region" description="Helical" evidence="5">
    <location>
        <begin position="83"/>
        <end position="100"/>
    </location>
</feature>
<evidence type="ECO:0000256" key="1">
    <source>
        <dbReference type="ARBA" id="ARBA00004141"/>
    </source>
</evidence>
<reference evidence="7" key="1">
    <citation type="journal article" date="2014" name="Int. J. Syst. Evol. Microbiol.">
        <title>Complete genome sequence of Corynebacterium casei LMG S-19264T (=DSM 44701T), isolated from a smear-ripened cheese.</title>
        <authorList>
            <consortium name="US DOE Joint Genome Institute (JGI-PGF)"/>
            <person name="Walter F."/>
            <person name="Albersmeier A."/>
            <person name="Kalinowski J."/>
            <person name="Ruckert C."/>
        </authorList>
    </citation>
    <scope>NUCLEOTIDE SEQUENCE</scope>
    <source>
        <strain evidence="7">JCM 12289</strain>
    </source>
</reference>
<keyword evidence="2 5" id="KW-0812">Transmembrane</keyword>
<feature type="transmembrane region" description="Helical" evidence="5">
    <location>
        <begin position="107"/>
        <end position="125"/>
    </location>
</feature>
<comment type="subcellular location">
    <subcellularLocation>
        <location evidence="5">Cell membrane</location>
        <topology evidence="5">Multi-pass membrane protein</topology>
    </subcellularLocation>
    <subcellularLocation>
        <location evidence="1">Membrane</location>
        <topology evidence="1">Multi-pass membrane protein</topology>
    </subcellularLocation>
</comment>
<evidence type="ECO:0000256" key="6">
    <source>
        <dbReference type="SAM" id="MobiDB-lite"/>
    </source>
</evidence>
<dbReference type="RefSeq" id="WP_244705615.1">
    <property type="nucleotide sequence ID" value="NZ_BAAADN010000095.1"/>
</dbReference>
<keyword evidence="10" id="KW-1185">Reference proteome</keyword>
<evidence type="ECO:0000256" key="3">
    <source>
        <dbReference type="ARBA" id="ARBA00022989"/>
    </source>
</evidence>
<dbReference type="PANTHER" id="PTHR43701:SF12">
    <property type="entry name" value="MEMBRANE TRANSPORTER PROTEIN YTNM-RELATED"/>
    <property type="match status" value="1"/>
</dbReference>
<name>A0AAV3SLJ2_HALDO</name>
<feature type="transmembrane region" description="Helical" evidence="5">
    <location>
        <begin position="169"/>
        <end position="192"/>
    </location>
</feature>
<dbReference type="KEGG" id="hdo:MUK72_15950"/>
<keyword evidence="5" id="KW-1003">Cell membrane</keyword>
<evidence type="ECO:0000313" key="7">
    <source>
        <dbReference type="EMBL" id="GAA0478780.1"/>
    </source>
</evidence>
<keyword evidence="3 5" id="KW-1133">Transmembrane helix</keyword>
<evidence type="ECO:0000313" key="9">
    <source>
        <dbReference type="EMBL" id="UOO96986.1"/>
    </source>
</evidence>
<evidence type="ECO:0000313" key="11">
    <source>
        <dbReference type="Proteomes" id="UP001500962"/>
    </source>
</evidence>
<organism evidence="7 11">
    <name type="scientific">Halococcus dombrowskii</name>
    <dbReference type="NCBI Taxonomy" id="179637"/>
    <lineage>
        <taxon>Archaea</taxon>
        <taxon>Methanobacteriati</taxon>
        <taxon>Methanobacteriota</taxon>
        <taxon>Stenosarchaea group</taxon>
        <taxon>Halobacteria</taxon>
        <taxon>Halobacteriales</taxon>
        <taxon>Halococcaceae</taxon>
        <taxon>Halococcus</taxon>
    </lineage>
</organism>
<proteinExistence type="inferred from homology"/>
<feature type="compositionally biased region" description="Polar residues" evidence="6">
    <location>
        <begin position="1"/>
        <end position="10"/>
    </location>
</feature>
<keyword evidence="8" id="KW-0614">Plasmid</keyword>
<gene>
    <name evidence="7" type="ORF">GCM10008985_38750</name>
    <name evidence="8" type="ORF">MUK72_15950</name>
    <name evidence="9" type="ORF">MUK72_17445</name>
</gene>
<geneLocation type="plasmid" evidence="8 10">
    <name>unnamed1</name>
</geneLocation>
<dbReference type="InterPro" id="IPR051598">
    <property type="entry name" value="TSUP/Inactive_protease-like"/>
</dbReference>
<dbReference type="PANTHER" id="PTHR43701">
    <property type="entry name" value="MEMBRANE TRANSPORTER PROTEIN MJ0441-RELATED"/>
    <property type="match status" value="1"/>
</dbReference>
<protein>
    <recommendedName>
        <fullName evidence="5">Probable membrane transporter protein</fullName>
    </recommendedName>
</protein>
<dbReference type="AlphaFoldDB" id="A0AAV3SLJ2"/>
<evidence type="ECO:0000256" key="2">
    <source>
        <dbReference type="ARBA" id="ARBA00022692"/>
    </source>
</evidence>
<keyword evidence="4 5" id="KW-0472">Membrane</keyword>
<dbReference type="EMBL" id="BAAADN010000095">
    <property type="protein sequence ID" value="GAA0478780.1"/>
    <property type="molecule type" value="Genomic_DNA"/>
</dbReference>
<dbReference type="EMBL" id="CP095007">
    <property type="protein sequence ID" value="UOO96986.1"/>
    <property type="molecule type" value="Genomic_DNA"/>
</dbReference>
<feature type="transmembrane region" description="Helical" evidence="5">
    <location>
        <begin position="59"/>
        <end position="77"/>
    </location>
</feature>
<dbReference type="EMBL" id="CP095006">
    <property type="protein sequence ID" value="UOO96673.1"/>
    <property type="molecule type" value="Genomic_DNA"/>
</dbReference>
<dbReference type="GeneID" id="71763671"/>
<feature type="compositionally biased region" description="Low complexity" evidence="6">
    <location>
        <begin position="13"/>
        <end position="30"/>
    </location>
</feature>
<feature type="region of interest" description="Disordered" evidence="6">
    <location>
        <begin position="1"/>
        <end position="30"/>
    </location>
</feature>
<dbReference type="GO" id="GO:0005886">
    <property type="term" value="C:plasma membrane"/>
    <property type="evidence" value="ECO:0007669"/>
    <property type="project" value="UniProtKB-SubCell"/>
</dbReference>
<dbReference type="KEGG" id="hdo:MUK72_17445"/>
<geneLocation type="plasmid" evidence="9 10">
    <name>unnamed2</name>
</geneLocation>
<evidence type="ECO:0000256" key="4">
    <source>
        <dbReference type="ARBA" id="ARBA00023136"/>
    </source>
</evidence>
<feature type="transmembrane region" description="Helical" evidence="5">
    <location>
        <begin position="271"/>
        <end position="291"/>
    </location>
</feature>
<dbReference type="Proteomes" id="UP000830542">
    <property type="component" value="Plasmid unnamed1"/>
</dbReference>
<feature type="transmembrane region" description="Helical" evidence="5">
    <location>
        <begin position="232"/>
        <end position="251"/>
    </location>
</feature>
<evidence type="ECO:0000313" key="8">
    <source>
        <dbReference type="EMBL" id="UOO96673.1"/>
    </source>
</evidence>
<feature type="transmembrane region" description="Helical" evidence="5">
    <location>
        <begin position="198"/>
        <end position="216"/>
    </location>
</feature>
<feature type="transmembrane region" description="Helical" evidence="5">
    <location>
        <begin position="331"/>
        <end position="350"/>
    </location>
</feature>
<feature type="transmembrane region" description="Helical" evidence="5">
    <location>
        <begin position="298"/>
        <end position="319"/>
    </location>
</feature>
<dbReference type="Proteomes" id="UP001500962">
    <property type="component" value="Unassembled WGS sequence"/>
</dbReference>
<dbReference type="Pfam" id="PF01925">
    <property type="entry name" value="TauE"/>
    <property type="match status" value="1"/>
</dbReference>
<dbReference type="Proteomes" id="UP000830542">
    <property type="component" value="Plasmid unnamed2"/>
</dbReference>
<comment type="similarity">
    <text evidence="5">Belongs to the 4-toluene sulfonate uptake permease (TSUP) (TC 2.A.102) family.</text>
</comment>
<sequence>MSGSDTQSAQADGGVSTPSASTGTTSSGQSAVTGAAARAIDELPLADRMSLKPKTLKRLGILAGLYVVTIGAVTLLDLQTPEAAVFGSFVPAVILLAFVFETMDSAAGMGFGTALSPVLLIVLGFDPLAVVPALLVSETITGLLSGWMHNEFENVRVSLSRPFNEETKAIALITGISAIGSVVAVLFSFLAIQFDKSVISVYVMVLVLLMAVAALFRERLKPAADAEYRPRMLVGFAALAGFNKAIGGGGYGPVTTMGQLYAGMYEKAASAISSISEGLASFVGVITYFGITAAGVELNFMLVPSLLAGSLLAAVFAPFSVRVIPNRIYKYVIPGYALAIGVILFVTNFLV</sequence>